<dbReference type="InterPro" id="IPR024465">
    <property type="entry name" value="DUF2399"/>
</dbReference>
<accession>A0A0R1SG58</accession>
<keyword evidence="3" id="KW-1185">Reference proteome</keyword>
<comment type="caution">
    <text evidence="2">The sequence shown here is derived from an EMBL/GenBank/DDBJ whole genome shotgun (WGS) entry which is preliminary data.</text>
</comment>
<feature type="domain" description="DUF2399" evidence="1">
    <location>
        <begin position="106"/>
        <end position="253"/>
    </location>
</feature>
<sequence>MSKYIEVYQRQTGKVLSGDAKLLDSIFKKIDTNQLLPPLGQQAVDLGFTAHTFNDSKVLPEIYHYYHWIINNYFADKTINELNANLIGNSFVSANIIGTDLPQPITLNSWQINQLETVKIINNKAVIVENNGVFIWLHQLHPNWPLINQSGNNFNRYYNLFLKKLVGQGLKVTYLGDLDSEGIKIANHLSSLIGEHIFELQNSDQAFDWLVRYGKLDANRSKAVNVVNPILQREADSIHTLGRFVEQEQLIQEYEPIVEQWLNE</sequence>
<gene>
    <name evidence="2" type="ORF">FC27_GL001622</name>
</gene>
<dbReference type="GO" id="GO:0003677">
    <property type="term" value="F:DNA binding"/>
    <property type="evidence" value="ECO:0007669"/>
    <property type="project" value="InterPro"/>
</dbReference>
<evidence type="ECO:0000313" key="3">
    <source>
        <dbReference type="Proteomes" id="UP000051647"/>
    </source>
</evidence>
<name>A0A0R1SG58_9LACO</name>
<dbReference type="AlphaFoldDB" id="A0A0R1SG58"/>
<dbReference type="GO" id="GO:0005694">
    <property type="term" value="C:chromosome"/>
    <property type="evidence" value="ECO:0007669"/>
    <property type="project" value="InterPro"/>
</dbReference>
<reference evidence="2 3" key="1">
    <citation type="journal article" date="2015" name="Genome Announc.">
        <title>Expanding the biotechnology potential of lactobacilli through comparative genomics of 213 strains and associated genera.</title>
        <authorList>
            <person name="Sun Z."/>
            <person name="Harris H.M."/>
            <person name="McCann A."/>
            <person name="Guo C."/>
            <person name="Argimon S."/>
            <person name="Zhang W."/>
            <person name="Yang X."/>
            <person name="Jeffery I.B."/>
            <person name="Cooney J.C."/>
            <person name="Kagawa T.F."/>
            <person name="Liu W."/>
            <person name="Song Y."/>
            <person name="Salvetti E."/>
            <person name="Wrobel A."/>
            <person name="Rasinkangas P."/>
            <person name="Parkhill J."/>
            <person name="Rea M.C."/>
            <person name="O'Sullivan O."/>
            <person name="Ritari J."/>
            <person name="Douillard F.P."/>
            <person name="Paul Ross R."/>
            <person name="Yang R."/>
            <person name="Briner A.E."/>
            <person name="Felis G.E."/>
            <person name="de Vos W.M."/>
            <person name="Barrangou R."/>
            <person name="Klaenhammer T.R."/>
            <person name="Caufield P.W."/>
            <person name="Cui Y."/>
            <person name="Zhang H."/>
            <person name="O'Toole P.W."/>
        </authorList>
    </citation>
    <scope>NUCLEOTIDE SEQUENCE [LARGE SCALE GENOMIC DNA]</scope>
    <source>
        <strain evidence="2 3">DSM 14857</strain>
    </source>
</reference>
<dbReference type="InterPro" id="IPR036078">
    <property type="entry name" value="Spo11/TopoVI_A_sf"/>
</dbReference>
<proteinExistence type="predicted"/>
<dbReference type="eggNOG" id="ENOG5030187">
    <property type="taxonomic scope" value="Bacteria"/>
</dbReference>
<dbReference type="SUPFAM" id="SSF56726">
    <property type="entry name" value="DNA topoisomerase IV, alpha subunit"/>
    <property type="match status" value="1"/>
</dbReference>
<organism evidence="2 3">
    <name type="scientific">Companilactobacillus versmoldensis DSM 14857 = KCTC 3814</name>
    <dbReference type="NCBI Taxonomy" id="1423815"/>
    <lineage>
        <taxon>Bacteria</taxon>
        <taxon>Bacillati</taxon>
        <taxon>Bacillota</taxon>
        <taxon>Bacilli</taxon>
        <taxon>Lactobacillales</taxon>
        <taxon>Lactobacillaceae</taxon>
        <taxon>Companilactobacillus</taxon>
    </lineage>
</organism>
<dbReference type="STRING" id="1423815.FC27_GL001622"/>
<dbReference type="RefSeq" id="WP_029508142.1">
    <property type="nucleotide sequence ID" value="NZ_AZFA01000004.1"/>
</dbReference>
<evidence type="ECO:0000313" key="2">
    <source>
        <dbReference type="EMBL" id="KRL67598.1"/>
    </source>
</evidence>
<dbReference type="Proteomes" id="UP000051647">
    <property type="component" value="Unassembled WGS sequence"/>
</dbReference>
<dbReference type="PATRIC" id="fig|1423815.3.peg.1660"/>
<protein>
    <recommendedName>
        <fullName evidence="1">DUF2399 domain-containing protein</fullName>
    </recommendedName>
</protein>
<evidence type="ECO:0000259" key="1">
    <source>
        <dbReference type="Pfam" id="PF09664"/>
    </source>
</evidence>
<dbReference type="EMBL" id="AZFA01000004">
    <property type="protein sequence ID" value="KRL67598.1"/>
    <property type="molecule type" value="Genomic_DNA"/>
</dbReference>
<dbReference type="Pfam" id="PF09664">
    <property type="entry name" value="DUF2399"/>
    <property type="match status" value="1"/>
</dbReference>